<organism evidence="1 2">
    <name type="scientific">Pseudomonas syringae pv. japonica str. M301072</name>
    <dbReference type="NCBI Taxonomy" id="629262"/>
    <lineage>
        <taxon>Bacteria</taxon>
        <taxon>Pseudomonadati</taxon>
        <taxon>Pseudomonadota</taxon>
        <taxon>Gammaproteobacteria</taxon>
        <taxon>Pseudomonadales</taxon>
        <taxon>Pseudomonadaceae</taxon>
        <taxon>Pseudomonas</taxon>
        <taxon>Pseudomonas syringae</taxon>
    </lineage>
</organism>
<name>F3FRN7_PSESX</name>
<dbReference type="HOGENOM" id="CLU_3404988_0_0_6"/>
<accession>F3FRN7</accession>
<dbReference type="EMBL" id="AEAH01001344">
    <property type="protein sequence ID" value="EGH32879.1"/>
    <property type="molecule type" value="Genomic_DNA"/>
</dbReference>
<dbReference type="AlphaFoldDB" id="F3FRN7"/>
<protein>
    <submittedName>
        <fullName evidence="1">Uncharacterized protein</fullName>
    </submittedName>
</protein>
<sequence length="30" mass="3458">MQLSVEAVQLLFKGQQVATRDALHPQKHRQ</sequence>
<evidence type="ECO:0000313" key="1">
    <source>
        <dbReference type="EMBL" id="EGH32879.1"/>
    </source>
</evidence>
<proteinExistence type="predicted"/>
<dbReference type="Proteomes" id="UP000004471">
    <property type="component" value="Unassembled WGS sequence"/>
</dbReference>
<evidence type="ECO:0000313" key="2">
    <source>
        <dbReference type="Proteomes" id="UP000004471"/>
    </source>
</evidence>
<comment type="caution">
    <text evidence="1">The sequence shown here is derived from an EMBL/GenBank/DDBJ whole genome shotgun (WGS) entry which is preliminary data.</text>
</comment>
<gene>
    <name evidence="1" type="ORF">PSYJA_29553</name>
</gene>
<reference evidence="1 2" key="1">
    <citation type="journal article" date="2011" name="PLoS Pathog.">
        <title>Dynamic evolution of pathogenicity revealed by sequencing and comparative genomics of 19 Pseudomonas syringae isolates.</title>
        <authorList>
            <person name="Baltrus D.A."/>
            <person name="Nishimura M.T."/>
            <person name="Romanchuk A."/>
            <person name="Chang J.H."/>
            <person name="Mukhtar M.S."/>
            <person name="Cherkis K."/>
            <person name="Roach J."/>
            <person name="Grant S.R."/>
            <person name="Jones C.D."/>
            <person name="Dangl J.L."/>
        </authorList>
    </citation>
    <scope>NUCLEOTIDE SEQUENCE [LARGE SCALE GENOMIC DNA]</scope>
    <source>
        <strain evidence="2">M301072PT</strain>
    </source>
</reference>